<comment type="caution">
    <text evidence="2">The sequence shown here is derived from an EMBL/GenBank/DDBJ whole genome shotgun (WGS) entry which is preliminary data.</text>
</comment>
<evidence type="ECO:0000313" key="3">
    <source>
        <dbReference type="Proteomes" id="UP000294506"/>
    </source>
</evidence>
<reference evidence="2 3" key="1">
    <citation type="submission" date="2019-03" db="EMBL/GenBank/DDBJ databases">
        <title>Genomic Encyclopedia of Type Strains, Phase III (KMG-III): the genomes of soil and plant-associated and newly described type strains.</title>
        <authorList>
            <person name="Whitman W."/>
        </authorList>
    </citation>
    <scope>NUCLEOTIDE SEQUENCE [LARGE SCALE GENOMIC DNA]</scope>
    <source>
        <strain evidence="2 3">DSM 27373</strain>
    </source>
</reference>
<feature type="region of interest" description="Disordered" evidence="1">
    <location>
        <begin position="56"/>
        <end position="89"/>
    </location>
</feature>
<dbReference type="Proteomes" id="UP000294506">
    <property type="component" value="Unassembled WGS sequence"/>
</dbReference>
<sequence>MPSRRAELIAGALTGDLSDHERLELDQARAADPSIDVELAELRSAAARLDAADITWREEPPPASLAERIRAATSEAAPDSEDEDRRSAS</sequence>
<dbReference type="EMBL" id="SOAN01000001">
    <property type="protein sequence ID" value="TDS87630.1"/>
    <property type="molecule type" value="Genomic_DNA"/>
</dbReference>
<evidence type="ECO:0000256" key="1">
    <source>
        <dbReference type="SAM" id="MobiDB-lite"/>
    </source>
</evidence>
<evidence type="ECO:0000313" key="2">
    <source>
        <dbReference type="EMBL" id="TDS87630.1"/>
    </source>
</evidence>
<name>A0A4R7G809_9MICC</name>
<dbReference type="RefSeq" id="WP_036474581.1">
    <property type="nucleotide sequence ID" value="NZ_JBIMET010000006.1"/>
</dbReference>
<keyword evidence="3" id="KW-1185">Reference proteome</keyword>
<accession>A0A4R7G809</accession>
<dbReference type="AlphaFoldDB" id="A0A4R7G809"/>
<protein>
    <submittedName>
        <fullName evidence="2">Uncharacterized protein</fullName>
    </submittedName>
</protein>
<gene>
    <name evidence="2" type="ORF">EV640_101418</name>
</gene>
<proteinExistence type="predicted"/>
<organism evidence="2 3">
    <name type="scientific">Nesterenkonia aurantiaca</name>
    <dbReference type="NCBI Taxonomy" id="1436010"/>
    <lineage>
        <taxon>Bacteria</taxon>
        <taxon>Bacillati</taxon>
        <taxon>Actinomycetota</taxon>
        <taxon>Actinomycetes</taxon>
        <taxon>Micrococcales</taxon>
        <taxon>Micrococcaceae</taxon>
        <taxon>Nesterenkonia</taxon>
    </lineage>
</organism>